<evidence type="ECO:0000313" key="8">
    <source>
        <dbReference type="EMBL" id="PDX58372.1"/>
    </source>
</evidence>
<dbReference type="AlphaFoldDB" id="A0A2A6ZAI8"/>
<dbReference type="Pfam" id="PF03547">
    <property type="entry name" value="Mem_trans"/>
    <property type="match status" value="1"/>
</dbReference>
<evidence type="ECO:0000256" key="1">
    <source>
        <dbReference type="ARBA" id="ARBA00004141"/>
    </source>
</evidence>
<feature type="transmembrane region" description="Helical" evidence="7">
    <location>
        <begin position="68"/>
        <end position="92"/>
    </location>
</feature>
<sequence length="320" mass="34405">MLENILFSMNSTMPLFFIMLLGYVLHRTGFLSDAFVAGANKFVFYVALPVQLFRDLGKNDVRATFDGRYVLFCFAVTLACILVIWALAKLFLKGTGLVGEFVQVCYRSSAAILGSAFLQSIYGDASMSSLMILGSVPLYNIMAVVILMLEAPTAQAQTGNMAEKLKKSVKGILTNPILLGIAAGFAWSMLHISMPAMLDKALSNVAGLTSPLALLAIGAGFKGQKALGYLKPTAVATVVKLMVLPALFLPLAVRFGFTDEKLVALLVMLGSITTPACYVMAKQMGHEGVLTGSVCVTTTLFSAFSLTFWLFVLRSLGYIL</sequence>
<protein>
    <recommendedName>
        <fullName evidence="10">AEC family transporter</fullName>
    </recommendedName>
</protein>
<organism evidence="8 9">
    <name type="scientific">Faecalibacterium langellae</name>
    <dbReference type="NCBI Taxonomy" id="3435293"/>
    <lineage>
        <taxon>Bacteria</taxon>
        <taxon>Bacillati</taxon>
        <taxon>Bacillota</taxon>
        <taxon>Clostridia</taxon>
        <taxon>Eubacteriales</taxon>
        <taxon>Oscillospiraceae</taxon>
        <taxon>Faecalibacterium</taxon>
    </lineage>
</organism>
<reference evidence="8 9" key="1">
    <citation type="journal article" date="2017" name="Front. Microbiol.">
        <title>New Insights into the Diversity of the Genus Faecalibacterium.</title>
        <authorList>
            <person name="Benevides L."/>
            <person name="Burman S."/>
            <person name="Martin R."/>
            <person name="Robert V."/>
            <person name="Thomas M."/>
            <person name="Miquel S."/>
            <person name="Chain F."/>
            <person name="Sokol H."/>
            <person name="Bermudez-Humaran L.G."/>
            <person name="Morrison M."/>
            <person name="Langella P."/>
            <person name="Azevedo V.A."/>
            <person name="Chatel J.M."/>
            <person name="Soares S."/>
        </authorList>
    </citation>
    <scope>NUCLEOTIDE SEQUENCE [LARGE SCALE GENOMIC DNA]</scope>
    <source>
        <strain evidence="9">CNCM I-4540</strain>
    </source>
</reference>
<feature type="transmembrane region" description="Helical" evidence="7">
    <location>
        <begin position="202"/>
        <end position="221"/>
    </location>
</feature>
<dbReference type="Proteomes" id="UP000220752">
    <property type="component" value="Unassembled WGS sequence"/>
</dbReference>
<feature type="transmembrane region" description="Helical" evidence="7">
    <location>
        <begin position="233"/>
        <end position="256"/>
    </location>
</feature>
<feature type="transmembrane region" description="Helical" evidence="7">
    <location>
        <begin position="128"/>
        <end position="151"/>
    </location>
</feature>
<evidence type="ECO:0000256" key="2">
    <source>
        <dbReference type="ARBA" id="ARBA00022448"/>
    </source>
</evidence>
<feature type="transmembrane region" description="Helical" evidence="7">
    <location>
        <begin position="6"/>
        <end position="25"/>
    </location>
</feature>
<dbReference type="PANTHER" id="PTHR36838">
    <property type="entry name" value="AUXIN EFFLUX CARRIER FAMILY PROTEIN"/>
    <property type="match status" value="1"/>
</dbReference>
<feature type="transmembrane region" description="Helical" evidence="7">
    <location>
        <begin position="172"/>
        <end position="190"/>
    </location>
</feature>
<evidence type="ECO:0000256" key="7">
    <source>
        <dbReference type="SAM" id="Phobius"/>
    </source>
</evidence>
<evidence type="ECO:0000313" key="9">
    <source>
        <dbReference type="Proteomes" id="UP000220752"/>
    </source>
</evidence>
<keyword evidence="2" id="KW-0813">Transport</keyword>
<name>A0A2A6ZAI8_9FIRM</name>
<dbReference type="InterPro" id="IPR004776">
    <property type="entry name" value="Mem_transp_PIN-like"/>
</dbReference>
<keyword evidence="9" id="KW-1185">Reference proteome</keyword>
<accession>A0A2A6ZAI8</accession>
<keyword evidence="3" id="KW-1003">Cell membrane</keyword>
<feature type="transmembrane region" description="Helical" evidence="7">
    <location>
        <begin position="30"/>
        <end position="48"/>
    </location>
</feature>
<evidence type="ECO:0000256" key="3">
    <source>
        <dbReference type="ARBA" id="ARBA00022475"/>
    </source>
</evidence>
<evidence type="ECO:0000256" key="5">
    <source>
        <dbReference type="ARBA" id="ARBA00022989"/>
    </source>
</evidence>
<dbReference type="GO" id="GO:0016020">
    <property type="term" value="C:membrane"/>
    <property type="evidence" value="ECO:0007669"/>
    <property type="project" value="UniProtKB-SubCell"/>
</dbReference>
<keyword evidence="4 7" id="KW-0812">Transmembrane</keyword>
<gene>
    <name evidence="8" type="ORF">CGS46_08525</name>
</gene>
<keyword evidence="6 7" id="KW-0472">Membrane</keyword>
<comment type="subcellular location">
    <subcellularLocation>
        <location evidence="1">Membrane</location>
        <topology evidence="1">Multi-pass membrane protein</topology>
    </subcellularLocation>
</comment>
<keyword evidence="5 7" id="KW-1133">Transmembrane helix</keyword>
<dbReference type="EMBL" id="NMTQ01000031">
    <property type="protein sequence ID" value="PDX58372.1"/>
    <property type="molecule type" value="Genomic_DNA"/>
</dbReference>
<feature type="transmembrane region" description="Helical" evidence="7">
    <location>
        <begin position="288"/>
        <end position="312"/>
    </location>
</feature>
<feature type="transmembrane region" description="Helical" evidence="7">
    <location>
        <begin position="262"/>
        <end position="281"/>
    </location>
</feature>
<dbReference type="PANTHER" id="PTHR36838:SF4">
    <property type="entry name" value="AUXIN EFFLUX CARRIER FAMILY PROTEIN"/>
    <property type="match status" value="1"/>
</dbReference>
<comment type="caution">
    <text evidence="8">The sequence shown here is derived from an EMBL/GenBank/DDBJ whole genome shotgun (WGS) entry which is preliminary data.</text>
</comment>
<evidence type="ECO:0000256" key="4">
    <source>
        <dbReference type="ARBA" id="ARBA00022692"/>
    </source>
</evidence>
<evidence type="ECO:0000256" key="6">
    <source>
        <dbReference type="ARBA" id="ARBA00023136"/>
    </source>
</evidence>
<evidence type="ECO:0008006" key="10">
    <source>
        <dbReference type="Google" id="ProtNLM"/>
    </source>
</evidence>
<proteinExistence type="predicted"/>
<dbReference type="GO" id="GO:0055085">
    <property type="term" value="P:transmembrane transport"/>
    <property type="evidence" value="ECO:0007669"/>
    <property type="project" value="InterPro"/>
</dbReference>